<organism evidence="1 2">
    <name type="scientific">Dictyostelium discoideum</name>
    <name type="common">Social amoeba</name>
    <dbReference type="NCBI Taxonomy" id="44689"/>
    <lineage>
        <taxon>Eukaryota</taxon>
        <taxon>Amoebozoa</taxon>
        <taxon>Evosea</taxon>
        <taxon>Eumycetozoa</taxon>
        <taxon>Dictyostelia</taxon>
        <taxon>Dictyosteliales</taxon>
        <taxon>Dictyosteliaceae</taxon>
        <taxon>Dictyostelium</taxon>
    </lineage>
</organism>
<name>Q55E28_DICDI</name>
<dbReference type="VEuPathDB" id="AmoebaDB:DDB_G0269422"/>
<keyword evidence="2" id="KW-1185">Reference proteome</keyword>
<dbReference type="dictyBase" id="DDB_G0269422"/>
<gene>
    <name evidence="1" type="ORF">DDB_G0269422</name>
</gene>
<dbReference type="GeneID" id="8616897"/>
<dbReference type="EMBL" id="AAFI02000005">
    <property type="protein sequence ID" value="EAL72061.1"/>
    <property type="molecule type" value="Genomic_DNA"/>
</dbReference>
<dbReference type="Proteomes" id="UP000002195">
    <property type="component" value="Unassembled WGS sequence"/>
</dbReference>
<dbReference type="AlphaFoldDB" id="Q55E28"/>
<dbReference type="KEGG" id="ddi:DDB_G0269422"/>
<proteinExistence type="predicted"/>
<dbReference type="InParanoid" id="Q55E28"/>
<sequence length="154" mass="17644">MLEFQTFIKSCNETCYVFVLKSIQGLNFIKNGLIEAKEGDFDYSIKLIRSTSKIADLLANEAKNKSMIANDLAEKSGKTLLIANHNRNEVIDKNNKEKDKENEMKVKKDILQSEIGSYGKNIEEFQKKADEVVEREKNKSILDKIINIFINHPC</sequence>
<dbReference type="HOGENOM" id="CLU_1707544_0_0_1"/>
<evidence type="ECO:0000313" key="2">
    <source>
        <dbReference type="Proteomes" id="UP000002195"/>
    </source>
</evidence>
<reference evidence="1 2" key="1">
    <citation type="journal article" date="2005" name="Nature">
        <title>The genome of the social amoeba Dictyostelium discoideum.</title>
        <authorList>
            <consortium name="The Dictyostelium discoideum Sequencing Consortium"/>
            <person name="Eichinger L."/>
            <person name="Pachebat J.A."/>
            <person name="Glockner G."/>
            <person name="Rajandream M.A."/>
            <person name="Sucgang R."/>
            <person name="Berriman M."/>
            <person name="Song J."/>
            <person name="Olsen R."/>
            <person name="Szafranski K."/>
            <person name="Xu Q."/>
            <person name="Tunggal B."/>
            <person name="Kummerfeld S."/>
            <person name="Madera M."/>
            <person name="Konfortov B.A."/>
            <person name="Rivero F."/>
            <person name="Bankier A.T."/>
            <person name="Lehmann R."/>
            <person name="Hamlin N."/>
            <person name="Davies R."/>
            <person name="Gaudet P."/>
            <person name="Fey P."/>
            <person name="Pilcher K."/>
            <person name="Chen G."/>
            <person name="Saunders D."/>
            <person name="Sodergren E."/>
            <person name="Davis P."/>
            <person name="Kerhornou A."/>
            <person name="Nie X."/>
            <person name="Hall N."/>
            <person name="Anjard C."/>
            <person name="Hemphill L."/>
            <person name="Bason N."/>
            <person name="Farbrother P."/>
            <person name="Desany B."/>
            <person name="Just E."/>
            <person name="Morio T."/>
            <person name="Rost R."/>
            <person name="Churcher C."/>
            <person name="Cooper J."/>
            <person name="Haydock S."/>
            <person name="van Driessche N."/>
            <person name="Cronin A."/>
            <person name="Goodhead I."/>
            <person name="Muzny D."/>
            <person name="Mourier T."/>
            <person name="Pain A."/>
            <person name="Lu M."/>
            <person name="Harper D."/>
            <person name="Lindsay R."/>
            <person name="Hauser H."/>
            <person name="James K."/>
            <person name="Quiles M."/>
            <person name="Madan Babu M."/>
            <person name="Saito T."/>
            <person name="Buchrieser C."/>
            <person name="Wardroper A."/>
            <person name="Felder M."/>
            <person name="Thangavelu M."/>
            <person name="Johnson D."/>
            <person name="Knights A."/>
            <person name="Loulseged H."/>
            <person name="Mungall K."/>
            <person name="Oliver K."/>
            <person name="Price C."/>
            <person name="Quail M.A."/>
            <person name="Urushihara H."/>
            <person name="Hernandez J."/>
            <person name="Rabbinowitsch E."/>
            <person name="Steffen D."/>
            <person name="Sanders M."/>
            <person name="Ma J."/>
            <person name="Kohara Y."/>
            <person name="Sharp S."/>
            <person name="Simmonds M."/>
            <person name="Spiegler S."/>
            <person name="Tivey A."/>
            <person name="Sugano S."/>
            <person name="White B."/>
            <person name="Walker D."/>
            <person name="Woodward J."/>
            <person name="Winckler T."/>
            <person name="Tanaka Y."/>
            <person name="Shaulsky G."/>
            <person name="Schleicher M."/>
            <person name="Weinstock G."/>
            <person name="Rosenthal A."/>
            <person name="Cox E.C."/>
            <person name="Chisholm R.L."/>
            <person name="Gibbs R."/>
            <person name="Loomis W.F."/>
            <person name="Platzer M."/>
            <person name="Kay R.R."/>
            <person name="Williams J."/>
            <person name="Dear P.H."/>
            <person name="Noegel A.A."/>
            <person name="Barrell B."/>
            <person name="Kuspa A."/>
        </authorList>
    </citation>
    <scope>NUCLEOTIDE SEQUENCE [LARGE SCALE GENOMIC DNA]</scope>
    <source>
        <strain evidence="1 2">AX4</strain>
    </source>
</reference>
<dbReference type="PANTHER" id="PTHR37508">
    <property type="entry name" value="TRANSMEMBRANE PROTEIN"/>
    <property type="match status" value="1"/>
</dbReference>
<protein>
    <submittedName>
        <fullName evidence="1">Uncharacterized protein</fullName>
    </submittedName>
</protein>
<dbReference type="PaxDb" id="44689-DDB0190247"/>
<comment type="caution">
    <text evidence="1">The sequence shown here is derived from an EMBL/GenBank/DDBJ whole genome shotgun (WGS) entry which is preliminary data.</text>
</comment>
<dbReference type="PANTHER" id="PTHR37508:SF1">
    <property type="entry name" value="TRANSMEMBRANE PROTEIN"/>
    <property type="match status" value="1"/>
</dbReference>
<accession>Q55E28</accession>
<evidence type="ECO:0000313" key="1">
    <source>
        <dbReference type="EMBL" id="EAL72061.1"/>
    </source>
</evidence>
<dbReference type="RefSeq" id="XP_645953.1">
    <property type="nucleotide sequence ID" value="XM_640861.1"/>
</dbReference>